<organism evidence="10 11">
    <name type="scientific">Periconia macrospinosa</name>
    <dbReference type="NCBI Taxonomy" id="97972"/>
    <lineage>
        <taxon>Eukaryota</taxon>
        <taxon>Fungi</taxon>
        <taxon>Dikarya</taxon>
        <taxon>Ascomycota</taxon>
        <taxon>Pezizomycotina</taxon>
        <taxon>Dothideomycetes</taxon>
        <taxon>Pleosporomycetidae</taxon>
        <taxon>Pleosporales</taxon>
        <taxon>Massarineae</taxon>
        <taxon>Periconiaceae</taxon>
        <taxon>Periconia</taxon>
    </lineage>
</organism>
<gene>
    <name evidence="10" type="ORF">DM02DRAFT_697942</name>
</gene>
<evidence type="ECO:0000256" key="1">
    <source>
        <dbReference type="ARBA" id="ARBA00004141"/>
    </source>
</evidence>
<feature type="transmembrane region" description="Helical" evidence="8">
    <location>
        <begin position="136"/>
        <end position="156"/>
    </location>
</feature>
<evidence type="ECO:0000313" key="10">
    <source>
        <dbReference type="EMBL" id="PVH92952.1"/>
    </source>
</evidence>
<proteinExistence type="predicted"/>
<evidence type="ECO:0000256" key="4">
    <source>
        <dbReference type="ARBA" id="ARBA00022741"/>
    </source>
</evidence>
<dbReference type="GO" id="GO:0016020">
    <property type="term" value="C:membrane"/>
    <property type="evidence" value="ECO:0007669"/>
    <property type="project" value="UniProtKB-SubCell"/>
</dbReference>
<dbReference type="AlphaFoldDB" id="A0A2V1D4N2"/>
<name>A0A2V1D4N2_9PLEO</name>
<evidence type="ECO:0000256" key="7">
    <source>
        <dbReference type="ARBA" id="ARBA00023136"/>
    </source>
</evidence>
<dbReference type="InterPro" id="IPR050173">
    <property type="entry name" value="ABC_transporter_C-like"/>
</dbReference>
<accession>A0A2V1D4N2</accession>
<comment type="subcellular location">
    <subcellularLocation>
        <location evidence="1">Membrane</location>
        <topology evidence="1">Multi-pass membrane protein</topology>
    </subcellularLocation>
</comment>
<sequence>MSSNTTTQNCSSVDNTIGPYAGEHCRGDFDFTLFFGEVFLSIVPLALLLVIAPFRIVYLWRKQTKVSRSSLLFMKMITWVLLAALDLALLVLWASRRTSKHRAEIPSAALSFVGALVLGLLSYVEHIRSIRPSFLLNVYLLFTVVFDTARSRSYALDPDLDLISAVFPLRVGVKLFLVIIEAREKRNFLLAKFADCPPEASSGVYKRALFWWLNELFKKGYSNSLTVDDLFHLDKHLQSDYLHRTLGAAWDRGKFSSPVVVTCTSPHSLFAETLKRFKWPILAVVPPRLCLIAFNFCQPFLIHKAVTFSQQSVTTQTSNIGYGLIGAYILVFVGIAVSTGQYQHLTFRFITMMRGGLISMLYSKATDVALADADAASSITLMSADIERIITGMETGHEVWSNTLEIALAMYLLERQLGVACAIPIGVATVSLLGSLGATSLVMQRQALWLEAIERRIAATNAMLNSMKGVKMCGLTDVLRQDL</sequence>
<dbReference type="STRING" id="97972.A0A2V1D4N2"/>
<keyword evidence="4" id="KW-0547">Nucleotide-binding</keyword>
<evidence type="ECO:0000256" key="3">
    <source>
        <dbReference type="ARBA" id="ARBA00022692"/>
    </source>
</evidence>
<dbReference type="EMBL" id="KZ805630">
    <property type="protein sequence ID" value="PVH92952.1"/>
    <property type="molecule type" value="Genomic_DNA"/>
</dbReference>
<dbReference type="PROSITE" id="PS50929">
    <property type="entry name" value="ABC_TM1F"/>
    <property type="match status" value="1"/>
</dbReference>
<feature type="transmembrane region" description="Helical" evidence="8">
    <location>
        <begin position="105"/>
        <end position="124"/>
    </location>
</feature>
<dbReference type="GO" id="GO:0005524">
    <property type="term" value="F:ATP binding"/>
    <property type="evidence" value="ECO:0007669"/>
    <property type="project" value="UniProtKB-KW"/>
</dbReference>
<dbReference type="InterPro" id="IPR056227">
    <property type="entry name" value="TMD0_ABC"/>
</dbReference>
<dbReference type="InterPro" id="IPR036640">
    <property type="entry name" value="ABC1_TM_sf"/>
</dbReference>
<dbReference type="Pfam" id="PF24357">
    <property type="entry name" value="TMD0_ABC"/>
    <property type="match status" value="1"/>
</dbReference>
<dbReference type="PANTHER" id="PTHR24223">
    <property type="entry name" value="ATP-BINDING CASSETTE SUB-FAMILY C"/>
    <property type="match status" value="1"/>
</dbReference>
<evidence type="ECO:0000256" key="6">
    <source>
        <dbReference type="ARBA" id="ARBA00022989"/>
    </source>
</evidence>
<keyword evidence="3 8" id="KW-0812">Transmembrane</keyword>
<keyword evidence="11" id="KW-1185">Reference proteome</keyword>
<feature type="transmembrane region" description="Helical" evidence="8">
    <location>
        <begin position="38"/>
        <end position="60"/>
    </location>
</feature>
<keyword evidence="6 8" id="KW-1133">Transmembrane helix</keyword>
<dbReference type="InterPro" id="IPR011527">
    <property type="entry name" value="ABC1_TM_dom"/>
</dbReference>
<feature type="transmembrane region" description="Helical" evidence="8">
    <location>
        <begin position="417"/>
        <end position="438"/>
    </location>
</feature>
<dbReference type="SUPFAM" id="SSF90123">
    <property type="entry name" value="ABC transporter transmembrane region"/>
    <property type="match status" value="1"/>
</dbReference>
<dbReference type="GO" id="GO:0140359">
    <property type="term" value="F:ABC-type transporter activity"/>
    <property type="evidence" value="ECO:0007669"/>
    <property type="project" value="InterPro"/>
</dbReference>
<feature type="non-terminal residue" evidence="10">
    <location>
        <position position="483"/>
    </location>
</feature>
<feature type="domain" description="ABC transmembrane type-1" evidence="9">
    <location>
        <begin position="289"/>
        <end position="483"/>
    </location>
</feature>
<evidence type="ECO:0000313" key="11">
    <source>
        <dbReference type="Proteomes" id="UP000244855"/>
    </source>
</evidence>
<keyword evidence="5" id="KW-0067">ATP-binding</keyword>
<feature type="transmembrane region" description="Helical" evidence="8">
    <location>
        <begin position="72"/>
        <end position="93"/>
    </location>
</feature>
<dbReference type="Gene3D" id="1.20.1560.10">
    <property type="entry name" value="ABC transporter type 1, transmembrane domain"/>
    <property type="match status" value="1"/>
</dbReference>
<dbReference type="PANTHER" id="PTHR24223:SF269">
    <property type="entry name" value="ABC MULTIDRUG TRANSPORTER (EUROFUNG)-RELATED"/>
    <property type="match status" value="1"/>
</dbReference>
<dbReference type="Proteomes" id="UP000244855">
    <property type="component" value="Unassembled WGS sequence"/>
</dbReference>
<dbReference type="FunFam" id="1.20.1560.10:FF:000055">
    <property type="entry name" value="ABC multidrug transporter (Eurofung)"/>
    <property type="match status" value="1"/>
</dbReference>
<evidence type="ECO:0000256" key="2">
    <source>
        <dbReference type="ARBA" id="ARBA00022448"/>
    </source>
</evidence>
<feature type="transmembrane region" description="Helical" evidence="8">
    <location>
        <begin position="321"/>
        <end position="338"/>
    </location>
</feature>
<protein>
    <recommendedName>
        <fullName evidence="9">ABC transmembrane type-1 domain-containing protein</fullName>
    </recommendedName>
</protein>
<evidence type="ECO:0000256" key="8">
    <source>
        <dbReference type="SAM" id="Phobius"/>
    </source>
</evidence>
<feature type="transmembrane region" description="Helical" evidence="8">
    <location>
        <begin position="162"/>
        <end position="180"/>
    </location>
</feature>
<evidence type="ECO:0000256" key="5">
    <source>
        <dbReference type="ARBA" id="ARBA00022840"/>
    </source>
</evidence>
<reference evidence="10 11" key="1">
    <citation type="journal article" date="2018" name="Sci. Rep.">
        <title>Comparative genomics provides insights into the lifestyle and reveals functional heterogeneity of dark septate endophytic fungi.</title>
        <authorList>
            <person name="Knapp D.G."/>
            <person name="Nemeth J.B."/>
            <person name="Barry K."/>
            <person name="Hainaut M."/>
            <person name="Henrissat B."/>
            <person name="Johnson J."/>
            <person name="Kuo A."/>
            <person name="Lim J.H.P."/>
            <person name="Lipzen A."/>
            <person name="Nolan M."/>
            <person name="Ohm R.A."/>
            <person name="Tamas L."/>
            <person name="Grigoriev I.V."/>
            <person name="Spatafora J.W."/>
            <person name="Nagy L.G."/>
            <person name="Kovacs G.M."/>
        </authorList>
    </citation>
    <scope>NUCLEOTIDE SEQUENCE [LARGE SCALE GENOMIC DNA]</scope>
    <source>
        <strain evidence="10 11">DSE2036</strain>
    </source>
</reference>
<evidence type="ECO:0000259" key="9">
    <source>
        <dbReference type="PROSITE" id="PS50929"/>
    </source>
</evidence>
<keyword evidence="2" id="KW-0813">Transport</keyword>
<dbReference type="OrthoDB" id="6500128at2759"/>
<keyword evidence="7 8" id="KW-0472">Membrane</keyword>